<gene>
    <name evidence="3" type="ORF">CVT24_005376</name>
</gene>
<dbReference type="EMBL" id="NHTK01001359">
    <property type="protein sequence ID" value="PPQ99393.1"/>
    <property type="molecule type" value="Genomic_DNA"/>
</dbReference>
<sequence length="231" mass="25624">MTSYTLIGTPFSTFTRTISLGLHYKAIPFIQEATLPHSDLAKINHPFGFIPTLIIKTGADNDLGDEIKLRESQAIARYLDRIKPEPSLQLNEQEVEGGGLAVPEKMWEFVSFVASFGFNAVEVGVVKPRLKAMDDGVEESEIRKVIAPGVETLRSFLSVAESLFTSHKKFAFASRPTWADFFLYPLLSDLSAIPEWDEVASQKVKQWKQDMDGLEAVKNTMGGTLEAGSRP</sequence>
<feature type="domain" description="GST C-terminal" evidence="2">
    <location>
        <begin position="99"/>
        <end position="231"/>
    </location>
</feature>
<dbReference type="SUPFAM" id="SSF52833">
    <property type="entry name" value="Thioredoxin-like"/>
    <property type="match status" value="1"/>
</dbReference>
<dbReference type="InterPro" id="IPR004045">
    <property type="entry name" value="Glutathione_S-Trfase_N"/>
</dbReference>
<dbReference type="InterPro" id="IPR010987">
    <property type="entry name" value="Glutathione-S-Trfase_C-like"/>
</dbReference>
<dbReference type="OrthoDB" id="249703at2759"/>
<dbReference type="Gene3D" id="3.40.30.10">
    <property type="entry name" value="Glutaredoxin"/>
    <property type="match status" value="1"/>
</dbReference>
<dbReference type="CDD" id="cd00570">
    <property type="entry name" value="GST_N_family"/>
    <property type="match status" value="1"/>
</dbReference>
<dbReference type="SUPFAM" id="SSF47616">
    <property type="entry name" value="GST C-terminal domain-like"/>
    <property type="match status" value="1"/>
</dbReference>
<dbReference type="AlphaFoldDB" id="A0A409Y953"/>
<dbReference type="InterPro" id="IPR036282">
    <property type="entry name" value="Glutathione-S-Trfase_C_sf"/>
</dbReference>
<dbReference type="Gene3D" id="1.20.1050.10">
    <property type="match status" value="1"/>
</dbReference>
<dbReference type="Proteomes" id="UP000284842">
    <property type="component" value="Unassembled WGS sequence"/>
</dbReference>
<organism evidence="3 4">
    <name type="scientific">Panaeolus cyanescens</name>
    <dbReference type="NCBI Taxonomy" id="181874"/>
    <lineage>
        <taxon>Eukaryota</taxon>
        <taxon>Fungi</taxon>
        <taxon>Dikarya</taxon>
        <taxon>Basidiomycota</taxon>
        <taxon>Agaricomycotina</taxon>
        <taxon>Agaricomycetes</taxon>
        <taxon>Agaricomycetidae</taxon>
        <taxon>Agaricales</taxon>
        <taxon>Agaricineae</taxon>
        <taxon>Galeropsidaceae</taxon>
        <taxon>Panaeolus</taxon>
    </lineage>
</organism>
<feature type="domain" description="GST N-terminal" evidence="1">
    <location>
        <begin position="2"/>
        <end position="87"/>
    </location>
</feature>
<reference evidence="3 4" key="1">
    <citation type="journal article" date="2018" name="Evol. Lett.">
        <title>Horizontal gene cluster transfer increased hallucinogenic mushroom diversity.</title>
        <authorList>
            <person name="Reynolds H.T."/>
            <person name="Vijayakumar V."/>
            <person name="Gluck-Thaler E."/>
            <person name="Korotkin H.B."/>
            <person name="Matheny P.B."/>
            <person name="Slot J.C."/>
        </authorList>
    </citation>
    <scope>NUCLEOTIDE SEQUENCE [LARGE SCALE GENOMIC DNA]</scope>
    <source>
        <strain evidence="3 4">2629</strain>
    </source>
</reference>
<protein>
    <recommendedName>
        <fullName evidence="5">GST N-terminal domain-containing protein</fullName>
    </recommendedName>
</protein>
<comment type="caution">
    <text evidence="3">The sequence shown here is derived from an EMBL/GenBank/DDBJ whole genome shotgun (WGS) entry which is preliminary data.</text>
</comment>
<dbReference type="InParanoid" id="A0A409Y953"/>
<evidence type="ECO:0000313" key="4">
    <source>
        <dbReference type="Proteomes" id="UP000284842"/>
    </source>
</evidence>
<dbReference type="STRING" id="181874.A0A409Y953"/>
<evidence type="ECO:0008006" key="5">
    <source>
        <dbReference type="Google" id="ProtNLM"/>
    </source>
</evidence>
<accession>A0A409Y953</accession>
<keyword evidence="4" id="KW-1185">Reference proteome</keyword>
<dbReference type="PROSITE" id="PS50404">
    <property type="entry name" value="GST_NTER"/>
    <property type="match status" value="1"/>
</dbReference>
<name>A0A409Y953_9AGAR</name>
<evidence type="ECO:0000259" key="2">
    <source>
        <dbReference type="PROSITE" id="PS50405"/>
    </source>
</evidence>
<evidence type="ECO:0000313" key="3">
    <source>
        <dbReference type="EMBL" id="PPQ99393.1"/>
    </source>
</evidence>
<dbReference type="PROSITE" id="PS50405">
    <property type="entry name" value="GST_CTER"/>
    <property type="match status" value="1"/>
</dbReference>
<dbReference type="Pfam" id="PF13410">
    <property type="entry name" value="GST_C_2"/>
    <property type="match status" value="1"/>
</dbReference>
<dbReference type="InterPro" id="IPR036249">
    <property type="entry name" value="Thioredoxin-like_sf"/>
</dbReference>
<proteinExistence type="predicted"/>
<dbReference type="Pfam" id="PF13417">
    <property type="entry name" value="GST_N_3"/>
    <property type="match status" value="1"/>
</dbReference>
<evidence type="ECO:0000259" key="1">
    <source>
        <dbReference type="PROSITE" id="PS50404"/>
    </source>
</evidence>